<accession>A0ABR5TJ65</accession>
<keyword evidence="2" id="KW-1185">Reference proteome</keyword>
<feature type="non-terminal residue" evidence="1">
    <location>
        <position position="150"/>
    </location>
</feature>
<organism evidence="1 2">
    <name type="scientific">candidate division MSBL1 archaeon SCGC-AAA382M17</name>
    <dbReference type="NCBI Taxonomy" id="1698284"/>
    <lineage>
        <taxon>Archaea</taxon>
        <taxon>Methanobacteriati</taxon>
        <taxon>Methanobacteriota</taxon>
        <taxon>candidate division MSBL1</taxon>
    </lineage>
</organism>
<evidence type="ECO:0000313" key="1">
    <source>
        <dbReference type="EMBL" id="KXB07918.1"/>
    </source>
</evidence>
<proteinExistence type="predicted"/>
<dbReference type="EMBL" id="LHYI01000042">
    <property type="protein sequence ID" value="KXB07918.1"/>
    <property type="molecule type" value="Genomic_DNA"/>
</dbReference>
<evidence type="ECO:0000313" key="2">
    <source>
        <dbReference type="Proteomes" id="UP000070633"/>
    </source>
</evidence>
<dbReference type="Proteomes" id="UP000070633">
    <property type="component" value="Unassembled WGS sequence"/>
</dbReference>
<evidence type="ECO:0008006" key="3">
    <source>
        <dbReference type="Google" id="ProtNLM"/>
    </source>
</evidence>
<name>A0ABR5TJ65_9EURY</name>
<gene>
    <name evidence="1" type="ORF">AKJ55_01670</name>
</gene>
<protein>
    <recommendedName>
        <fullName evidence="3">HicB-like antitoxin of toxin-antitoxin system domain-containing protein</fullName>
    </recommendedName>
</protein>
<comment type="caution">
    <text evidence="1">The sequence shown here is derived from an EMBL/GenBank/DDBJ whole genome shotgun (WGS) entry which is preliminary data.</text>
</comment>
<sequence>MMVEKTIVCRILDPTERKEGLLVKEYSNAQGYIRGETEDLYSATRQAMDKYVEKVQNGEYPLFLRNDTFTVEKAQDTEEFDYWARIPISGVWGGIWVPIKPHQEIKDNMDVHDSKIVWKEYGFELHLSVSFEVSSQSPESILAVDLGERV</sequence>
<reference evidence="1 2" key="1">
    <citation type="journal article" date="2016" name="Sci. Rep.">
        <title>Metabolic traits of an uncultured archaeal lineage -MSBL1- from brine pools of the Red Sea.</title>
        <authorList>
            <person name="Mwirichia R."/>
            <person name="Alam I."/>
            <person name="Rashid M."/>
            <person name="Vinu M."/>
            <person name="Ba-Alawi W."/>
            <person name="Anthony Kamau A."/>
            <person name="Kamanda Ngugi D."/>
            <person name="Goker M."/>
            <person name="Klenk H.P."/>
            <person name="Bajic V."/>
            <person name="Stingl U."/>
        </authorList>
    </citation>
    <scope>NUCLEOTIDE SEQUENCE [LARGE SCALE GENOMIC DNA]</scope>
    <source>
        <strain evidence="1">SCGC-AAA382M17</strain>
    </source>
</reference>